<accession>A0A2P6QHP7</accession>
<dbReference type="GO" id="GO:0045145">
    <property type="term" value="F:single-stranded DNA 5'-3' DNA exonuclease activity"/>
    <property type="evidence" value="ECO:0007669"/>
    <property type="project" value="InterPro"/>
</dbReference>
<dbReference type="Gene3D" id="3.90.320.10">
    <property type="match status" value="1"/>
</dbReference>
<name>A0A2P6QHP7_ROSCH</name>
<dbReference type="Gramene" id="PRQ33706">
    <property type="protein sequence ID" value="PRQ33706"/>
    <property type="gene ID" value="RchiOBHm_Chr5g0060621"/>
</dbReference>
<dbReference type="OMA" id="YLWDSLI"/>
<dbReference type="AlphaFoldDB" id="A0A2P6QHP7"/>
<evidence type="ECO:0000313" key="2">
    <source>
        <dbReference type="EMBL" id="PRQ33706.1"/>
    </source>
</evidence>
<protein>
    <submittedName>
        <fullName evidence="2">Putative exonuclease V</fullName>
    </submittedName>
</protein>
<proteinExistence type="inferred from homology"/>
<keyword evidence="3" id="KW-1185">Reference proteome</keyword>
<comment type="similarity">
    <text evidence="1">Belongs to the EXO5 family.</text>
</comment>
<keyword evidence="2" id="KW-0269">Exonuclease</keyword>
<keyword evidence="2" id="KW-0378">Hydrolase</keyword>
<dbReference type="OrthoDB" id="354769at2759"/>
<evidence type="ECO:0000313" key="3">
    <source>
        <dbReference type="Proteomes" id="UP000238479"/>
    </source>
</evidence>
<dbReference type="InterPro" id="IPR011604">
    <property type="entry name" value="PDDEXK-like_dom_sf"/>
</dbReference>
<organism evidence="2 3">
    <name type="scientific">Rosa chinensis</name>
    <name type="common">China rose</name>
    <dbReference type="NCBI Taxonomy" id="74649"/>
    <lineage>
        <taxon>Eukaryota</taxon>
        <taxon>Viridiplantae</taxon>
        <taxon>Streptophyta</taxon>
        <taxon>Embryophyta</taxon>
        <taxon>Tracheophyta</taxon>
        <taxon>Spermatophyta</taxon>
        <taxon>Magnoliopsida</taxon>
        <taxon>eudicotyledons</taxon>
        <taxon>Gunneridae</taxon>
        <taxon>Pentapetalae</taxon>
        <taxon>rosids</taxon>
        <taxon>fabids</taxon>
        <taxon>Rosales</taxon>
        <taxon>Rosaceae</taxon>
        <taxon>Rosoideae</taxon>
        <taxon>Rosoideae incertae sedis</taxon>
        <taxon>Rosa</taxon>
    </lineage>
</organism>
<evidence type="ECO:0000256" key="1">
    <source>
        <dbReference type="ARBA" id="ARBA00009797"/>
    </source>
</evidence>
<comment type="caution">
    <text evidence="2">The sequence shown here is derived from an EMBL/GenBank/DDBJ whole genome shotgun (WGS) entry which is preliminary data.</text>
</comment>
<dbReference type="GO" id="GO:0005634">
    <property type="term" value="C:nucleus"/>
    <property type="evidence" value="ECO:0007669"/>
    <property type="project" value="TreeGrafter"/>
</dbReference>
<dbReference type="EMBL" id="PDCK01000043">
    <property type="protein sequence ID" value="PRQ33706.1"/>
    <property type="molecule type" value="Genomic_DNA"/>
</dbReference>
<dbReference type="PANTHER" id="PTHR14464">
    <property type="entry name" value="EXONUCLEASE V"/>
    <property type="match status" value="1"/>
</dbReference>
<reference evidence="2 3" key="1">
    <citation type="journal article" date="2018" name="Nat. Genet.">
        <title>The Rosa genome provides new insights in the design of modern roses.</title>
        <authorList>
            <person name="Bendahmane M."/>
        </authorList>
    </citation>
    <scope>NUCLEOTIDE SEQUENCE [LARGE SCALE GENOMIC DNA]</scope>
    <source>
        <strain evidence="3">cv. Old Blush</strain>
    </source>
</reference>
<gene>
    <name evidence="2" type="ORF">RchiOBHm_Chr5g0060621</name>
</gene>
<keyword evidence="2" id="KW-0540">Nuclease</keyword>
<dbReference type="Proteomes" id="UP000238479">
    <property type="component" value="Chromosome 5"/>
</dbReference>
<dbReference type="GO" id="GO:0036297">
    <property type="term" value="P:interstrand cross-link repair"/>
    <property type="evidence" value="ECO:0007669"/>
    <property type="project" value="TreeGrafter"/>
</dbReference>
<dbReference type="Pfam" id="PF09810">
    <property type="entry name" value="Exo5"/>
    <property type="match status" value="3"/>
</dbReference>
<dbReference type="PANTHER" id="PTHR14464:SF4">
    <property type="entry name" value="EXONUCLEASE V"/>
    <property type="match status" value="1"/>
</dbReference>
<dbReference type="InterPro" id="IPR019190">
    <property type="entry name" value="EXOV"/>
</dbReference>
<sequence>MTESPSDSRLLDHHHPHLVPQIPIEIVSDEEMALLFARSLIPSTVRAFPSSVRSLQYSITLLSKRSLWGCSQPGIEDSGWFNTTTQKKKAESLLHRFRNKKGLSASDFAESEWCEQQMRYILLNGNRVISKAMKTGRERHAKLEEEFVTKSKVVVNSDEDKWALRFLKFITGINQLYTEGLTRELPLVGFAEGIWMVGVIDEVQMPATETQRNPLLVDTKTRVKDKLPSEPQRRKGRLQLMFYKYLWDNLEASGFPADQFFDHFSLNPDCDLSEEIREVVRAKSGYPAKTLDDVVKYYRKSWILLPRAHDQLLLRYELQKHYSVIGEDIFAYDSDVFKKQLQVCLEFWLGKREASYTPEEERWKCYSCEFASTCPAAPAN</sequence>